<dbReference type="AlphaFoldDB" id="A0A450WDJ1"/>
<protein>
    <submittedName>
        <fullName evidence="2">Uncharacterized protein</fullName>
    </submittedName>
</protein>
<gene>
    <name evidence="2" type="ORF">BECKLPF1236B_GA0070989_10728</name>
</gene>
<sequence length="134" mass="15154">MSEQNSENLSQFPRRIKALTEKRLELIEKQSSIQSQRETLEGYVGNFDEKTASTKEPEYGLLEHLDDEGKTAHAVVKENISGMRHAVQTMKECHATISTINTKIHQKKRVYGTIIVGITLILLIGLYFFTSSSV</sequence>
<keyword evidence="1" id="KW-0472">Membrane</keyword>
<feature type="transmembrane region" description="Helical" evidence="1">
    <location>
        <begin position="110"/>
        <end position="129"/>
    </location>
</feature>
<evidence type="ECO:0000313" key="2">
    <source>
        <dbReference type="EMBL" id="VFK15113.1"/>
    </source>
</evidence>
<name>A0A450WDJ1_9GAMM</name>
<proteinExistence type="predicted"/>
<keyword evidence="1" id="KW-0812">Transmembrane</keyword>
<keyword evidence="1" id="KW-1133">Transmembrane helix</keyword>
<dbReference type="EMBL" id="CAADFK010000072">
    <property type="protein sequence ID" value="VFK15113.1"/>
    <property type="molecule type" value="Genomic_DNA"/>
</dbReference>
<reference evidence="2" key="1">
    <citation type="submission" date="2019-02" db="EMBL/GenBank/DDBJ databases">
        <authorList>
            <person name="Gruber-Vodicka R. H."/>
            <person name="Seah K. B. B."/>
        </authorList>
    </citation>
    <scope>NUCLEOTIDE SEQUENCE</scope>
    <source>
        <strain evidence="2">BECK_S313</strain>
    </source>
</reference>
<evidence type="ECO:0000256" key="1">
    <source>
        <dbReference type="SAM" id="Phobius"/>
    </source>
</evidence>
<organism evidence="2">
    <name type="scientific">Candidatus Kentrum sp. LPFa</name>
    <dbReference type="NCBI Taxonomy" id="2126335"/>
    <lineage>
        <taxon>Bacteria</taxon>
        <taxon>Pseudomonadati</taxon>
        <taxon>Pseudomonadota</taxon>
        <taxon>Gammaproteobacteria</taxon>
        <taxon>Candidatus Kentrum</taxon>
    </lineage>
</organism>
<accession>A0A450WDJ1</accession>